<reference evidence="9 10" key="1">
    <citation type="submission" date="2019-08" db="EMBL/GenBank/DDBJ databases">
        <title>Genome sequencing of Paenibacillus faecis DSM 23593(T).</title>
        <authorList>
            <person name="Kook J.-K."/>
            <person name="Park S.-N."/>
            <person name="Lim Y.K."/>
        </authorList>
    </citation>
    <scope>NUCLEOTIDE SEQUENCE [LARGE SCALE GENOMIC DNA]</scope>
    <source>
        <strain evidence="9 10">DSM 23593</strain>
    </source>
</reference>
<dbReference type="PRINTS" id="PR00038">
    <property type="entry name" value="HTHLUXR"/>
</dbReference>
<evidence type="ECO:0000256" key="5">
    <source>
        <dbReference type="ARBA" id="ARBA00023163"/>
    </source>
</evidence>
<dbReference type="InterPro" id="IPR001789">
    <property type="entry name" value="Sig_transdc_resp-reg_receiver"/>
</dbReference>
<dbReference type="SMART" id="SM00421">
    <property type="entry name" value="HTH_LUXR"/>
    <property type="match status" value="1"/>
</dbReference>
<dbReference type="GO" id="GO:0003677">
    <property type="term" value="F:DNA binding"/>
    <property type="evidence" value="ECO:0007669"/>
    <property type="project" value="UniProtKB-KW"/>
</dbReference>
<dbReference type="InterPro" id="IPR036388">
    <property type="entry name" value="WH-like_DNA-bd_sf"/>
</dbReference>
<dbReference type="PANTHER" id="PTHR43214">
    <property type="entry name" value="TWO-COMPONENT RESPONSE REGULATOR"/>
    <property type="match status" value="1"/>
</dbReference>
<dbReference type="Gene3D" id="3.40.50.2300">
    <property type="match status" value="1"/>
</dbReference>
<evidence type="ECO:0000259" key="8">
    <source>
        <dbReference type="PROSITE" id="PS50110"/>
    </source>
</evidence>
<evidence type="ECO:0000313" key="9">
    <source>
        <dbReference type="EMBL" id="TYA13457.1"/>
    </source>
</evidence>
<dbReference type="Gene3D" id="1.10.10.10">
    <property type="entry name" value="Winged helix-like DNA-binding domain superfamily/Winged helix DNA-binding domain"/>
    <property type="match status" value="1"/>
</dbReference>
<name>A0A5D0CX27_9BACL</name>
<evidence type="ECO:0000259" key="7">
    <source>
        <dbReference type="PROSITE" id="PS50043"/>
    </source>
</evidence>
<keyword evidence="3" id="KW-0805">Transcription regulation</keyword>
<dbReference type="CDD" id="cd06170">
    <property type="entry name" value="LuxR_C_like"/>
    <property type="match status" value="1"/>
</dbReference>
<dbReference type="GO" id="GO:0000160">
    <property type="term" value="P:phosphorelay signal transduction system"/>
    <property type="evidence" value="ECO:0007669"/>
    <property type="project" value="UniProtKB-KW"/>
</dbReference>
<evidence type="ECO:0000256" key="4">
    <source>
        <dbReference type="ARBA" id="ARBA00023125"/>
    </source>
</evidence>
<dbReference type="SUPFAM" id="SSF52172">
    <property type="entry name" value="CheY-like"/>
    <property type="match status" value="1"/>
</dbReference>
<dbReference type="AlphaFoldDB" id="A0A5D0CX27"/>
<dbReference type="OrthoDB" id="2972364at2"/>
<evidence type="ECO:0000313" key="10">
    <source>
        <dbReference type="Proteomes" id="UP000325218"/>
    </source>
</evidence>
<proteinExistence type="predicted"/>
<dbReference type="GO" id="GO:0006355">
    <property type="term" value="P:regulation of DNA-templated transcription"/>
    <property type="evidence" value="ECO:0007669"/>
    <property type="project" value="InterPro"/>
</dbReference>
<comment type="caution">
    <text evidence="9">The sequence shown here is derived from an EMBL/GenBank/DDBJ whole genome shotgun (WGS) entry which is preliminary data.</text>
</comment>
<dbReference type="SMART" id="SM00448">
    <property type="entry name" value="REC"/>
    <property type="match status" value="1"/>
</dbReference>
<feature type="domain" description="Response regulatory" evidence="8">
    <location>
        <begin position="6"/>
        <end position="123"/>
    </location>
</feature>
<keyword evidence="2" id="KW-0902">Two-component regulatory system</keyword>
<dbReference type="PROSITE" id="PS50110">
    <property type="entry name" value="RESPONSE_REGULATORY"/>
    <property type="match status" value="1"/>
</dbReference>
<organism evidence="9 10">
    <name type="scientific">Paenibacillus faecis</name>
    <dbReference type="NCBI Taxonomy" id="862114"/>
    <lineage>
        <taxon>Bacteria</taxon>
        <taxon>Bacillati</taxon>
        <taxon>Bacillota</taxon>
        <taxon>Bacilli</taxon>
        <taxon>Bacillales</taxon>
        <taxon>Paenibacillaceae</taxon>
        <taxon>Paenibacillus</taxon>
    </lineage>
</organism>
<evidence type="ECO:0000256" key="3">
    <source>
        <dbReference type="ARBA" id="ARBA00023015"/>
    </source>
</evidence>
<dbReference type="InterPro" id="IPR058245">
    <property type="entry name" value="NreC/VraR/RcsB-like_REC"/>
</dbReference>
<keyword evidence="10" id="KW-1185">Reference proteome</keyword>
<dbReference type="EMBL" id="VSDO01000002">
    <property type="protein sequence ID" value="TYA13457.1"/>
    <property type="molecule type" value="Genomic_DNA"/>
</dbReference>
<protein>
    <submittedName>
        <fullName evidence="9">Response regulator transcription factor</fullName>
    </submittedName>
</protein>
<dbReference type="InterPro" id="IPR011006">
    <property type="entry name" value="CheY-like_superfamily"/>
</dbReference>
<dbReference type="PROSITE" id="PS50043">
    <property type="entry name" value="HTH_LUXR_2"/>
    <property type="match status" value="1"/>
</dbReference>
<feature type="domain" description="HTH luxR-type" evidence="7">
    <location>
        <begin position="135"/>
        <end position="200"/>
    </location>
</feature>
<dbReference type="RefSeq" id="WP_148452151.1">
    <property type="nucleotide sequence ID" value="NZ_VSDO01000002.1"/>
</dbReference>
<evidence type="ECO:0000256" key="6">
    <source>
        <dbReference type="PROSITE-ProRule" id="PRU00169"/>
    </source>
</evidence>
<keyword evidence="5" id="KW-0804">Transcription</keyword>
<dbReference type="CDD" id="cd17535">
    <property type="entry name" value="REC_NarL-like"/>
    <property type="match status" value="1"/>
</dbReference>
<dbReference type="InterPro" id="IPR000792">
    <property type="entry name" value="Tscrpt_reg_LuxR_C"/>
</dbReference>
<dbReference type="Pfam" id="PF00072">
    <property type="entry name" value="Response_reg"/>
    <property type="match status" value="1"/>
</dbReference>
<keyword evidence="4" id="KW-0238">DNA-binding</keyword>
<dbReference type="Pfam" id="PF00196">
    <property type="entry name" value="GerE"/>
    <property type="match status" value="1"/>
</dbReference>
<keyword evidence="1 6" id="KW-0597">Phosphoprotein</keyword>
<evidence type="ECO:0000256" key="1">
    <source>
        <dbReference type="ARBA" id="ARBA00022553"/>
    </source>
</evidence>
<feature type="modified residue" description="4-aspartylphosphate" evidence="6">
    <location>
        <position position="57"/>
    </location>
</feature>
<sequence>MESLVKIILLDDHPLVMEGLKTRLEEEPNFSVQATFTDPLVLLEQIHLYEPDVVVMDVSMPKLDGFELASILKGKYGSSLKLIMLSGYGYDEFYRKAYELGVNAYLSKQATYPQIINAIRQSISGHVLMLERLFNKSPVEPLTPAEQRVLALVARELTNKDIAKELAVSQRTVEYHITSIIQKLEVKTRIGAVAKGYELGILGPMQM</sequence>
<dbReference type="Proteomes" id="UP000325218">
    <property type="component" value="Unassembled WGS sequence"/>
</dbReference>
<accession>A0A5D0CX27</accession>
<gene>
    <name evidence="9" type="ORF">FRY98_12440</name>
</gene>
<dbReference type="InterPro" id="IPR039420">
    <property type="entry name" value="WalR-like"/>
</dbReference>
<dbReference type="PANTHER" id="PTHR43214:SF42">
    <property type="entry name" value="TRANSCRIPTIONAL REGULATORY PROTEIN DESR"/>
    <property type="match status" value="1"/>
</dbReference>
<evidence type="ECO:0000256" key="2">
    <source>
        <dbReference type="ARBA" id="ARBA00023012"/>
    </source>
</evidence>